<protein>
    <recommendedName>
        <fullName evidence="3">DJ-1/PfpI family protein</fullName>
    </recommendedName>
</protein>
<sequence>MPFLLQDRLTERGGRFVGAPMWAEQVSVDQRLVTGQNPASAAATARAVGKLLE</sequence>
<name>A0A1I2AQ20_9BACT</name>
<accession>A0A1I2AQ20</accession>
<evidence type="ECO:0000313" key="1">
    <source>
        <dbReference type="EMBL" id="SFE46125.1"/>
    </source>
</evidence>
<dbReference type="Proteomes" id="UP000199400">
    <property type="component" value="Unassembled WGS sequence"/>
</dbReference>
<dbReference type="AlphaFoldDB" id="A0A1I2AQ20"/>
<evidence type="ECO:0008006" key="3">
    <source>
        <dbReference type="Google" id="ProtNLM"/>
    </source>
</evidence>
<dbReference type="InterPro" id="IPR029062">
    <property type="entry name" value="Class_I_gatase-like"/>
</dbReference>
<dbReference type="SUPFAM" id="SSF52317">
    <property type="entry name" value="Class I glutamine amidotransferase-like"/>
    <property type="match status" value="1"/>
</dbReference>
<proteinExistence type="predicted"/>
<dbReference type="EMBL" id="FOMX01000014">
    <property type="protein sequence ID" value="SFE46125.1"/>
    <property type="molecule type" value="Genomic_DNA"/>
</dbReference>
<evidence type="ECO:0000313" key="2">
    <source>
        <dbReference type="Proteomes" id="UP000199400"/>
    </source>
</evidence>
<reference evidence="2" key="1">
    <citation type="submission" date="2016-10" db="EMBL/GenBank/DDBJ databases">
        <authorList>
            <person name="Varghese N."/>
            <person name="Submissions S."/>
        </authorList>
    </citation>
    <scope>NUCLEOTIDE SEQUENCE [LARGE SCALE GENOMIC DNA]</scope>
    <source>
        <strain evidence="2">ATCC 25963</strain>
    </source>
</reference>
<keyword evidence="2" id="KW-1185">Reference proteome</keyword>
<dbReference type="Gene3D" id="3.40.50.880">
    <property type="match status" value="1"/>
</dbReference>
<gene>
    <name evidence="1" type="ORF">SAMN02745121_04312</name>
</gene>
<organism evidence="1 2">
    <name type="scientific">Nannocystis exedens</name>
    <dbReference type="NCBI Taxonomy" id="54"/>
    <lineage>
        <taxon>Bacteria</taxon>
        <taxon>Pseudomonadati</taxon>
        <taxon>Myxococcota</taxon>
        <taxon>Polyangia</taxon>
        <taxon>Nannocystales</taxon>
        <taxon>Nannocystaceae</taxon>
        <taxon>Nannocystis</taxon>
    </lineage>
</organism>
<dbReference type="STRING" id="54.SAMN02745121_04312"/>